<dbReference type="PANTHER" id="PTHR42781:SF4">
    <property type="entry name" value="SPERMIDINE_PUTRESCINE IMPORT ATP-BINDING PROTEIN POTA"/>
    <property type="match status" value="1"/>
</dbReference>
<keyword evidence="2" id="KW-0813">Transport</keyword>
<evidence type="ECO:0000256" key="2">
    <source>
        <dbReference type="ARBA" id="ARBA00022448"/>
    </source>
</evidence>
<dbReference type="Pfam" id="PF00005">
    <property type="entry name" value="ABC_tran"/>
    <property type="match status" value="1"/>
</dbReference>
<evidence type="ECO:0000256" key="1">
    <source>
        <dbReference type="ARBA" id="ARBA00005417"/>
    </source>
</evidence>
<evidence type="ECO:0000256" key="3">
    <source>
        <dbReference type="ARBA" id="ARBA00022741"/>
    </source>
</evidence>
<dbReference type="PANTHER" id="PTHR42781">
    <property type="entry name" value="SPERMIDINE/PUTRESCINE IMPORT ATP-BINDING PROTEIN POTA"/>
    <property type="match status" value="1"/>
</dbReference>
<keyword evidence="4 6" id="KW-0067">ATP-binding</keyword>
<dbReference type="PROSITE" id="PS00211">
    <property type="entry name" value="ABC_TRANSPORTER_1"/>
    <property type="match status" value="1"/>
</dbReference>
<dbReference type="GO" id="GO:0005524">
    <property type="term" value="F:ATP binding"/>
    <property type="evidence" value="ECO:0007669"/>
    <property type="project" value="UniProtKB-KW"/>
</dbReference>
<feature type="domain" description="ABC transporter" evidence="5">
    <location>
        <begin position="4"/>
        <end position="238"/>
    </location>
</feature>
<dbReference type="RefSeq" id="WP_320226605.1">
    <property type="nucleotide sequence ID" value="NZ_JAVIJB010000010.1"/>
</dbReference>
<reference evidence="6 7" key="1">
    <citation type="submission" date="2023-08" db="EMBL/GenBank/DDBJ databases">
        <title>Implementing the SeqCode for naming new Mesorhizobium species isolated from Vachellia karroo root nodules.</title>
        <authorList>
            <person name="Van Lill M."/>
        </authorList>
    </citation>
    <scope>NUCLEOTIDE SEQUENCE [LARGE SCALE GENOMIC DNA]</scope>
    <source>
        <strain evidence="6 7">VK22B</strain>
    </source>
</reference>
<keyword evidence="7" id="KW-1185">Reference proteome</keyword>
<dbReference type="Gene3D" id="2.40.50.100">
    <property type="match status" value="1"/>
</dbReference>
<evidence type="ECO:0000256" key="4">
    <source>
        <dbReference type="ARBA" id="ARBA00022840"/>
    </source>
</evidence>
<evidence type="ECO:0000313" key="7">
    <source>
        <dbReference type="Proteomes" id="UP001271249"/>
    </source>
</evidence>
<protein>
    <submittedName>
        <fullName evidence="6">ABC transporter ATP-binding protein</fullName>
    </submittedName>
</protein>
<dbReference type="Gene3D" id="3.40.50.300">
    <property type="entry name" value="P-loop containing nucleotide triphosphate hydrolases"/>
    <property type="match status" value="1"/>
</dbReference>
<sequence length="347" mass="37184">MSEIRVEFLSKRYGETTALDGVSLTFPEGSFTALLGPSGCGKTTMLRLIAGFEAPSEGRVLFGKMLVADPTRQLPPEARNVGVVFQSYALWPHMDVAENVAYPLKARHVSSADIPARVAAVLDIVGLRGFEKRRIDELSGGQRQRVALARCLIAEARIILFDEPLANLDMHLRSSMVDAFREVHRRTGATIVYVTHDQAEALALADRVAVMSKGQLLQAATPQEIYRSPADAAVAGFVGRGSLISGNTVNHSGQTSTIDIAGHRLAARSHGEPKGTVKVLLRPEALHIAADGLPATVLDSVYRGPVHEVRLALSEPGQLLLIDSTEALATGQRVHVAVSDAWVVPGA</sequence>
<evidence type="ECO:0000313" key="6">
    <source>
        <dbReference type="EMBL" id="MDX8492631.1"/>
    </source>
</evidence>
<comment type="caution">
    <text evidence="6">The sequence shown here is derived from an EMBL/GenBank/DDBJ whole genome shotgun (WGS) entry which is preliminary data.</text>
</comment>
<dbReference type="Pfam" id="PF08402">
    <property type="entry name" value="TOBE_2"/>
    <property type="match status" value="1"/>
</dbReference>
<dbReference type="InterPro" id="IPR008995">
    <property type="entry name" value="Mo/tungstate-bd_C_term_dom"/>
</dbReference>
<keyword evidence="3" id="KW-0547">Nucleotide-binding</keyword>
<comment type="similarity">
    <text evidence="1">Belongs to the ABC transporter superfamily.</text>
</comment>
<dbReference type="EMBL" id="JAVIJC010000012">
    <property type="protein sequence ID" value="MDX8492631.1"/>
    <property type="molecule type" value="Genomic_DNA"/>
</dbReference>
<dbReference type="InterPro" id="IPR017871">
    <property type="entry name" value="ABC_transporter-like_CS"/>
</dbReference>
<dbReference type="InterPro" id="IPR003593">
    <property type="entry name" value="AAA+_ATPase"/>
</dbReference>
<evidence type="ECO:0000259" key="5">
    <source>
        <dbReference type="PROSITE" id="PS50893"/>
    </source>
</evidence>
<proteinExistence type="inferred from homology"/>
<dbReference type="SUPFAM" id="SSF52540">
    <property type="entry name" value="P-loop containing nucleoside triphosphate hydrolases"/>
    <property type="match status" value="1"/>
</dbReference>
<dbReference type="InterPro" id="IPR013611">
    <property type="entry name" value="Transp-assoc_OB_typ2"/>
</dbReference>
<name>A0ABU4Z0A4_9HYPH</name>
<dbReference type="PROSITE" id="PS50893">
    <property type="entry name" value="ABC_TRANSPORTER_2"/>
    <property type="match status" value="1"/>
</dbReference>
<dbReference type="InterPro" id="IPR050093">
    <property type="entry name" value="ABC_SmlMolc_Importer"/>
</dbReference>
<organism evidence="6 7">
    <name type="scientific">Mesorhizobium captivum</name>
    <dbReference type="NCBI Taxonomy" id="3072319"/>
    <lineage>
        <taxon>Bacteria</taxon>
        <taxon>Pseudomonadati</taxon>
        <taxon>Pseudomonadota</taxon>
        <taxon>Alphaproteobacteria</taxon>
        <taxon>Hyphomicrobiales</taxon>
        <taxon>Phyllobacteriaceae</taxon>
        <taxon>Mesorhizobium</taxon>
    </lineage>
</organism>
<accession>A0ABU4Z0A4</accession>
<gene>
    <name evidence="6" type="ORF">RFN29_13710</name>
</gene>
<dbReference type="Proteomes" id="UP001271249">
    <property type="component" value="Unassembled WGS sequence"/>
</dbReference>
<dbReference type="InterPro" id="IPR003439">
    <property type="entry name" value="ABC_transporter-like_ATP-bd"/>
</dbReference>
<dbReference type="SMART" id="SM00382">
    <property type="entry name" value="AAA"/>
    <property type="match status" value="1"/>
</dbReference>
<dbReference type="InterPro" id="IPR027417">
    <property type="entry name" value="P-loop_NTPase"/>
</dbReference>
<dbReference type="SUPFAM" id="SSF50331">
    <property type="entry name" value="MOP-like"/>
    <property type="match status" value="1"/>
</dbReference>